<accession>A0A6A5Z492</accession>
<dbReference type="Proteomes" id="UP000799770">
    <property type="component" value="Unassembled WGS sequence"/>
</dbReference>
<evidence type="ECO:0000313" key="2">
    <source>
        <dbReference type="Proteomes" id="UP000799770"/>
    </source>
</evidence>
<sequence>MNEDAIMVEAPVESSVDGIGGEHLMQKLSTIQESMDTVSSQVTEIRREQLKQLSSRVIVDQIDPAVCANACSADRGLIVPEYERINGGQVKQLKDSLQGAEEMKNLEMTATVNLRQQINDLKDAHTKVRKSHDSLSTLNTSLQNDVAVLKQEIANREKNEIKLRDIILENAANEKITDMEVRQAFLDFRQSVQQLAKSSMFQFDEFVLSREDQKIRFKAEFYHNLPKLSTKDGRQRLQARVFDIIFSWVFGKPCFGLKRQSEERKRDAHLGKLEDWLGEFENHLMQAKVAPSKIADWRIVTLACVAKLELPEEYSVVVASEVENFLRPVLPKGISESECVKLWEKIVTVCKKAVALKLLMQRSKEGFNVESYDIKDLPRLSEATLWLDPFGVEGGKFDDRSDTVAYVLSGALVKHSSHLGGDRKYLEKAEVILKKRDKV</sequence>
<dbReference type="EMBL" id="ML977326">
    <property type="protein sequence ID" value="KAF2113916.1"/>
    <property type="molecule type" value="Genomic_DNA"/>
</dbReference>
<keyword evidence="2" id="KW-1185">Reference proteome</keyword>
<gene>
    <name evidence="1" type="ORF">BDV96DRAFT_600671</name>
</gene>
<organism evidence="1 2">
    <name type="scientific">Lophiotrema nucula</name>
    <dbReference type="NCBI Taxonomy" id="690887"/>
    <lineage>
        <taxon>Eukaryota</taxon>
        <taxon>Fungi</taxon>
        <taxon>Dikarya</taxon>
        <taxon>Ascomycota</taxon>
        <taxon>Pezizomycotina</taxon>
        <taxon>Dothideomycetes</taxon>
        <taxon>Pleosporomycetidae</taxon>
        <taxon>Pleosporales</taxon>
        <taxon>Lophiotremataceae</taxon>
        <taxon>Lophiotrema</taxon>
    </lineage>
</organism>
<protein>
    <submittedName>
        <fullName evidence="1">Uncharacterized protein</fullName>
    </submittedName>
</protein>
<proteinExistence type="predicted"/>
<name>A0A6A5Z492_9PLEO</name>
<evidence type="ECO:0000313" key="1">
    <source>
        <dbReference type="EMBL" id="KAF2113916.1"/>
    </source>
</evidence>
<dbReference type="OrthoDB" id="5393537at2759"/>
<dbReference type="AlphaFoldDB" id="A0A6A5Z492"/>
<reference evidence="1" key="1">
    <citation type="journal article" date="2020" name="Stud. Mycol.">
        <title>101 Dothideomycetes genomes: a test case for predicting lifestyles and emergence of pathogens.</title>
        <authorList>
            <person name="Haridas S."/>
            <person name="Albert R."/>
            <person name="Binder M."/>
            <person name="Bloem J."/>
            <person name="Labutti K."/>
            <person name="Salamov A."/>
            <person name="Andreopoulos B."/>
            <person name="Baker S."/>
            <person name="Barry K."/>
            <person name="Bills G."/>
            <person name="Bluhm B."/>
            <person name="Cannon C."/>
            <person name="Castanera R."/>
            <person name="Culley D."/>
            <person name="Daum C."/>
            <person name="Ezra D."/>
            <person name="Gonzalez J."/>
            <person name="Henrissat B."/>
            <person name="Kuo A."/>
            <person name="Liang C."/>
            <person name="Lipzen A."/>
            <person name="Lutzoni F."/>
            <person name="Magnuson J."/>
            <person name="Mondo S."/>
            <person name="Nolan M."/>
            <person name="Ohm R."/>
            <person name="Pangilinan J."/>
            <person name="Park H.-J."/>
            <person name="Ramirez L."/>
            <person name="Alfaro M."/>
            <person name="Sun H."/>
            <person name="Tritt A."/>
            <person name="Yoshinaga Y."/>
            <person name="Zwiers L.-H."/>
            <person name="Turgeon B."/>
            <person name="Goodwin S."/>
            <person name="Spatafora J."/>
            <person name="Crous P."/>
            <person name="Grigoriev I."/>
        </authorList>
    </citation>
    <scope>NUCLEOTIDE SEQUENCE</scope>
    <source>
        <strain evidence="1">CBS 627.86</strain>
    </source>
</reference>